<proteinExistence type="inferred from homology"/>
<dbReference type="Pfam" id="PF13412">
    <property type="entry name" value="HTH_24"/>
    <property type="match status" value="1"/>
</dbReference>
<name>A0A1G9IJN0_9ACTN</name>
<dbReference type="PANTHER" id="PTHR18964:SF149">
    <property type="entry name" value="BIFUNCTIONAL UDP-N-ACETYLGLUCOSAMINE 2-EPIMERASE_N-ACETYLMANNOSAMINE KINASE"/>
    <property type="match status" value="1"/>
</dbReference>
<dbReference type="RefSeq" id="WP_093617350.1">
    <property type="nucleotide sequence ID" value="NZ_FNFF01000024.1"/>
</dbReference>
<dbReference type="InterPro" id="IPR036390">
    <property type="entry name" value="WH_DNA-bd_sf"/>
</dbReference>
<dbReference type="SUPFAM" id="SSF46785">
    <property type="entry name" value="Winged helix' DNA-binding domain"/>
    <property type="match status" value="1"/>
</dbReference>
<keyword evidence="2" id="KW-0808">Transferase</keyword>
<dbReference type="SUPFAM" id="SSF53067">
    <property type="entry name" value="Actin-like ATPase domain"/>
    <property type="match status" value="1"/>
</dbReference>
<dbReference type="Gene3D" id="3.30.420.40">
    <property type="match status" value="2"/>
</dbReference>
<dbReference type="InterPro" id="IPR011991">
    <property type="entry name" value="ArsR-like_HTH"/>
</dbReference>
<reference evidence="2 3" key="1">
    <citation type="submission" date="2016-10" db="EMBL/GenBank/DDBJ databases">
        <authorList>
            <person name="de Groot N.N."/>
        </authorList>
    </citation>
    <scope>NUCLEOTIDE SEQUENCE [LARGE SCALE GENOMIC DNA]</scope>
    <source>
        <strain evidence="2 3">CGMCC 4.5727</strain>
    </source>
</reference>
<dbReference type="InterPro" id="IPR000600">
    <property type="entry name" value="ROK"/>
</dbReference>
<dbReference type="Proteomes" id="UP000199155">
    <property type="component" value="Unassembled WGS sequence"/>
</dbReference>
<accession>A0A1G9IJN0</accession>
<organism evidence="2 3">
    <name type="scientific">Streptomyces indicus</name>
    <dbReference type="NCBI Taxonomy" id="417292"/>
    <lineage>
        <taxon>Bacteria</taxon>
        <taxon>Bacillati</taxon>
        <taxon>Actinomycetota</taxon>
        <taxon>Actinomycetes</taxon>
        <taxon>Kitasatosporales</taxon>
        <taxon>Streptomycetaceae</taxon>
        <taxon>Streptomyces</taxon>
    </lineage>
</organism>
<dbReference type="Pfam" id="PF00480">
    <property type="entry name" value="ROK"/>
    <property type="match status" value="1"/>
</dbReference>
<sequence>MTGAGTEELRTPAGLRRTNTAAALQAVLGEGPLPRADLAERLGLAPGTVSRIVSPLVAAGLLRELPALTGGGGRPRVPVDLVAGSRYAIGVHLGRQRTTAGLVDLRGQVHEVRMQERGPGAACELISGVRELVAALVKDAGPVPVLGVGAATGGWVDPAAGVVVDNEALGWRDVPLHALLSEALGPGLPVVVDSGARAHATAEVWFGGARGTETSVHLFTGNVIDAALAIDRRVLTGARAAAGAIGHLPIRESGPACACGRRGVLQAVASDRAVVDAAVAAELVAEGAGLEDVARLAAPGTAADGLLRERARHIGAAVAHLVDLFDPGLVVLSGGVLSYVDEVRAEAARRIGRSWDPGCVQPTALGPHALAVSSAAPLLAAYYADPLTYETFG</sequence>
<dbReference type="STRING" id="417292.SAMN05421806_1245"/>
<keyword evidence="3" id="KW-1185">Reference proteome</keyword>
<dbReference type="InterPro" id="IPR036388">
    <property type="entry name" value="WH-like_DNA-bd_sf"/>
</dbReference>
<evidence type="ECO:0000256" key="1">
    <source>
        <dbReference type="ARBA" id="ARBA00006479"/>
    </source>
</evidence>
<dbReference type="Gene3D" id="1.10.10.10">
    <property type="entry name" value="Winged helix-like DNA-binding domain superfamily/Winged helix DNA-binding domain"/>
    <property type="match status" value="1"/>
</dbReference>
<evidence type="ECO:0000313" key="3">
    <source>
        <dbReference type="Proteomes" id="UP000199155"/>
    </source>
</evidence>
<dbReference type="CDD" id="cd00090">
    <property type="entry name" value="HTH_ARSR"/>
    <property type="match status" value="1"/>
</dbReference>
<keyword evidence="2" id="KW-0418">Kinase</keyword>
<dbReference type="InterPro" id="IPR043129">
    <property type="entry name" value="ATPase_NBD"/>
</dbReference>
<dbReference type="OrthoDB" id="3605644at2"/>
<dbReference type="EMBL" id="FNFF01000024">
    <property type="protein sequence ID" value="SDL25322.1"/>
    <property type="molecule type" value="Genomic_DNA"/>
</dbReference>
<comment type="similarity">
    <text evidence="1">Belongs to the ROK (NagC/XylR) family.</text>
</comment>
<gene>
    <name evidence="2" type="ORF">SAMN05421806_1245</name>
</gene>
<dbReference type="GO" id="GO:0016301">
    <property type="term" value="F:kinase activity"/>
    <property type="evidence" value="ECO:0007669"/>
    <property type="project" value="UniProtKB-KW"/>
</dbReference>
<protein>
    <submittedName>
        <fullName evidence="2">Sugar kinase of the NBD/HSP70 family, may contain an N-terminal HTH domain</fullName>
    </submittedName>
</protein>
<dbReference type="PANTHER" id="PTHR18964">
    <property type="entry name" value="ROK (REPRESSOR, ORF, KINASE) FAMILY"/>
    <property type="match status" value="1"/>
</dbReference>
<evidence type="ECO:0000313" key="2">
    <source>
        <dbReference type="EMBL" id="SDL25322.1"/>
    </source>
</evidence>
<dbReference type="AlphaFoldDB" id="A0A1G9IJN0"/>